<dbReference type="NCBIfam" id="TIGR00257">
    <property type="entry name" value="IMPACT_YIGZ"/>
    <property type="match status" value="1"/>
</dbReference>
<protein>
    <submittedName>
        <fullName evidence="4">YigZ family protein</fullName>
    </submittedName>
</protein>
<feature type="domain" description="UPF0029" evidence="3">
    <location>
        <begin position="145"/>
        <end position="198"/>
    </location>
</feature>
<dbReference type="InterPro" id="IPR036956">
    <property type="entry name" value="Impact_N_sf"/>
</dbReference>
<dbReference type="SUPFAM" id="SSF54980">
    <property type="entry name" value="EF-G C-terminal domain-like"/>
    <property type="match status" value="1"/>
</dbReference>
<dbReference type="InterPro" id="IPR015796">
    <property type="entry name" value="Impact_YigZ-like"/>
</dbReference>
<comment type="similarity">
    <text evidence="1">Belongs to the IMPACT family.</text>
</comment>
<evidence type="ECO:0000256" key="1">
    <source>
        <dbReference type="ARBA" id="ARBA00007665"/>
    </source>
</evidence>
<evidence type="ECO:0000313" key="4">
    <source>
        <dbReference type="EMBL" id="PCI23392.1"/>
    </source>
</evidence>
<dbReference type="Pfam" id="PF01205">
    <property type="entry name" value="Impact_N"/>
    <property type="match status" value="1"/>
</dbReference>
<name>A0A2A4SQ78_9DELT</name>
<dbReference type="GO" id="GO:0006446">
    <property type="term" value="P:regulation of translational initiation"/>
    <property type="evidence" value="ECO:0007669"/>
    <property type="project" value="TreeGrafter"/>
</dbReference>
<accession>A0A2A4SQ78</accession>
<feature type="domain" description="Impact N-terminal" evidence="2">
    <location>
        <begin position="20"/>
        <end position="127"/>
    </location>
</feature>
<dbReference type="Gene3D" id="3.30.70.240">
    <property type="match status" value="1"/>
</dbReference>
<evidence type="ECO:0000313" key="5">
    <source>
        <dbReference type="Proteomes" id="UP000218113"/>
    </source>
</evidence>
<dbReference type="InterPro" id="IPR035647">
    <property type="entry name" value="EFG_III/V"/>
</dbReference>
<dbReference type="Gene3D" id="3.30.230.30">
    <property type="entry name" value="Impact, N-terminal domain"/>
    <property type="match status" value="1"/>
</dbReference>
<dbReference type="InterPro" id="IPR015269">
    <property type="entry name" value="UPF0029_Impact_C"/>
</dbReference>
<dbReference type="EMBL" id="NVSR01000146">
    <property type="protein sequence ID" value="PCI23392.1"/>
    <property type="molecule type" value="Genomic_DNA"/>
</dbReference>
<comment type="caution">
    <text evidence="4">The sequence shown here is derived from an EMBL/GenBank/DDBJ whole genome shotgun (WGS) entry which is preliminary data.</text>
</comment>
<reference evidence="5" key="1">
    <citation type="submission" date="2017-08" db="EMBL/GenBank/DDBJ databases">
        <title>A dynamic microbial community with high functional redundancy inhabits the cold, oxic subseafloor aquifer.</title>
        <authorList>
            <person name="Tully B.J."/>
            <person name="Wheat C.G."/>
            <person name="Glazer B.T."/>
            <person name="Huber J.A."/>
        </authorList>
    </citation>
    <scope>NUCLEOTIDE SEQUENCE [LARGE SCALE GENOMIC DNA]</scope>
</reference>
<dbReference type="AlphaFoldDB" id="A0A2A4SQ78"/>
<gene>
    <name evidence="4" type="ORF">COB67_12865</name>
</gene>
<evidence type="ECO:0000259" key="3">
    <source>
        <dbReference type="Pfam" id="PF09186"/>
    </source>
</evidence>
<dbReference type="SUPFAM" id="SSF54211">
    <property type="entry name" value="Ribosomal protein S5 domain 2-like"/>
    <property type="match status" value="1"/>
</dbReference>
<dbReference type="InterPro" id="IPR001498">
    <property type="entry name" value="Impact_N"/>
</dbReference>
<proteinExistence type="inferred from homology"/>
<dbReference type="GO" id="GO:0005737">
    <property type="term" value="C:cytoplasm"/>
    <property type="evidence" value="ECO:0007669"/>
    <property type="project" value="TreeGrafter"/>
</dbReference>
<dbReference type="PANTHER" id="PTHR16301">
    <property type="entry name" value="IMPACT-RELATED"/>
    <property type="match status" value="1"/>
</dbReference>
<dbReference type="Proteomes" id="UP000218113">
    <property type="component" value="Unassembled WGS sequence"/>
</dbReference>
<sequence>MPSNSYLIPAEHVRVEKEIKRSRFIALTSTAVGRASALEFLEKVRHEFPDARHHCWAYIAGNPAHTIELGYSDDGEPRGTAGKPIFNVLRHKKIGELVVVVVRYFGGIKLGTGGLVRAYSGVTQEALELLQVTTKSIKVGFLLYLPYTLENKVRHYMTRPYLSFLKVDYGEAVVISLEVEENMVKAFHEELTNLSAGRVRIEKSKT</sequence>
<evidence type="ECO:0000259" key="2">
    <source>
        <dbReference type="Pfam" id="PF01205"/>
    </source>
</evidence>
<dbReference type="InterPro" id="IPR023582">
    <property type="entry name" value="Impact"/>
</dbReference>
<dbReference type="InterPro" id="IPR020568">
    <property type="entry name" value="Ribosomal_Su5_D2-typ_SF"/>
</dbReference>
<dbReference type="Pfam" id="PF09186">
    <property type="entry name" value="DUF1949"/>
    <property type="match status" value="1"/>
</dbReference>
<dbReference type="PANTHER" id="PTHR16301:SF20">
    <property type="entry name" value="IMPACT FAMILY MEMBER YIGZ"/>
    <property type="match status" value="1"/>
</dbReference>
<organism evidence="4 5">
    <name type="scientific">SAR324 cluster bacterium</name>
    <dbReference type="NCBI Taxonomy" id="2024889"/>
    <lineage>
        <taxon>Bacteria</taxon>
        <taxon>Deltaproteobacteria</taxon>
        <taxon>SAR324 cluster</taxon>
    </lineage>
</organism>